<evidence type="ECO:0000313" key="1">
    <source>
        <dbReference type="EMBL" id="BAT04795.1"/>
    </source>
</evidence>
<keyword evidence="2" id="KW-1185">Reference proteome</keyword>
<dbReference type="EMBL" id="AP014964">
    <property type="protein sequence ID" value="BAT04795.1"/>
    <property type="molecule type" value="Genomic_DNA"/>
</dbReference>
<evidence type="ECO:0000313" key="2">
    <source>
        <dbReference type="Proteomes" id="UP000059680"/>
    </source>
</evidence>
<sequence>WSYYPRSCTSTKLSGEFFLEFIFLVFIPRRRVHSCFTQERWRGSNGKRIRAGWIRTAGQRQLLTAATTSCELRFGRASTSWKAYQVYFQMDPVTCPYLFWSGRNCHFTPDYFLSMVLRHLFWPNGLCIQVGPIRGAS</sequence>
<feature type="non-terminal residue" evidence="1">
    <location>
        <position position="1"/>
    </location>
</feature>
<reference evidence="1 2" key="2">
    <citation type="journal article" date="2013" name="Plant Cell Physiol.">
        <title>Rice Annotation Project Database (RAP-DB): an integrative and interactive database for rice genomics.</title>
        <authorList>
            <person name="Sakai H."/>
            <person name="Lee S.S."/>
            <person name="Tanaka T."/>
            <person name="Numa H."/>
            <person name="Kim J."/>
            <person name="Kawahara Y."/>
            <person name="Wakimoto H."/>
            <person name="Yang C.C."/>
            <person name="Iwamoto M."/>
            <person name="Abe T."/>
            <person name="Yamada Y."/>
            <person name="Muto A."/>
            <person name="Inokuchi H."/>
            <person name="Ikemura T."/>
            <person name="Matsumoto T."/>
            <person name="Sasaki T."/>
            <person name="Itoh T."/>
        </authorList>
    </citation>
    <scope>NUCLEOTIDE SEQUENCE [LARGE SCALE GENOMIC DNA]</scope>
    <source>
        <strain evidence="2">cv. Nipponbare</strain>
    </source>
</reference>
<name>A0A0P0XE04_ORYSJ</name>
<dbReference type="PaxDb" id="39947-A0A0P0XE04"/>
<proteinExistence type="predicted"/>
<protein>
    <submittedName>
        <fullName evidence="1">Os08g0298800 protein</fullName>
    </submittedName>
</protein>
<reference evidence="1 2" key="3">
    <citation type="journal article" date="2013" name="Rice">
        <title>Improvement of the Oryza sativa Nipponbare reference genome using next generation sequence and optical map data.</title>
        <authorList>
            <person name="Kawahara Y."/>
            <person name="de la Bastide M."/>
            <person name="Hamilton J.P."/>
            <person name="Kanamori H."/>
            <person name="McCombie W.R."/>
            <person name="Ouyang S."/>
            <person name="Schwartz D.C."/>
            <person name="Tanaka T."/>
            <person name="Wu J."/>
            <person name="Zhou S."/>
            <person name="Childs K.L."/>
            <person name="Davidson R.M."/>
            <person name="Lin H."/>
            <person name="Quesada-Ocampo L."/>
            <person name="Vaillancourt B."/>
            <person name="Sakai H."/>
            <person name="Lee S.S."/>
            <person name="Kim J."/>
            <person name="Numa H."/>
            <person name="Itoh T."/>
            <person name="Buell C.R."/>
            <person name="Matsumoto T."/>
        </authorList>
    </citation>
    <scope>NUCLEOTIDE SEQUENCE [LARGE SCALE GENOMIC DNA]</scope>
    <source>
        <strain evidence="2">cv. Nipponbare</strain>
    </source>
</reference>
<dbReference type="Gramene" id="Os08t0298800-01">
    <property type="protein sequence ID" value="Os08t0298800-01"/>
    <property type="gene ID" value="Os08g0298800"/>
</dbReference>
<accession>A0A0P0XE04</accession>
<dbReference type="Proteomes" id="UP000059680">
    <property type="component" value="Chromosome 8"/>
</dbReference>
<dbReference type="InParanoid" id="A0A0P0XE04"/>
<organism evidence="1 2">
    <name type="scientific">Oryza sativa subsp. japonica</name>
    <name type="common">Rice</name>
    <dbReference type="NCBI Taxonomy" id="39947"/>
    <lineage>
        <taxon>Eukaryota</taxon>
        <taxon>Viridiplantae</taxon>
        <taxon>Streptophyta</taxon>
        <taxon>Embryophyta</taxon>
        <taxon>Tracheophyta</taxon>
        <taxon>Spermatophyta</taxon>
        <taxon>Magnoliopsida</taxon>
        <taxon>Liliopsida</taxon>
        <taxon>Poales</taxon>
        <taxon>Poaceae</taxon>
        <taxon>BOP clade</taxon>
        <taxon>Oryzoideae</taxon>
        <taxon>Oryzeae</taxon>
        <taxon>Oryzinae</taxon>
        <taxon>Oryza</taxon>
        <taxon>Oryza sativa</taxon>
    </lineage>
</organism>
<reference evidence="2" key="1">
    <citation type="journal article" date="2005" name="Nature">
        <title>The map-based sequence of the rice genome.</title>
        <authorList>
            <consortium name="International rice genome sequencing project (IRGSP)"/>
            <person name="Matsumoto T."/>
            <person name="Wu J."/>
            <person name="Kanamori H."/>
            <person name="Katayose Y."/>
            <person name="Fujisawa M."/>
            <person name="Namiki N."/>
            <person name="Mizuno H."/>
            <person name="Yamamoto K."/>
            <person name="Antonio B.A."/>
            <person name="Baba T."/>
            <person name="Sakata K."/>
            <person name="Nagamura Y."/>
            <person name="Aoki H."/>
            <person name="Arikawa K."/>
            <person name="Arita K."/>
            <person name="Bito T."/>
            <person name="Chiden Y."/>
            <person name="Fujitsuka N."/>
            <person name="Fukunaka R."/>
            <person name="Hamada M."/>
            <person name="Harada C."/>
            <person name="Hayashi A."/>
            <person name="Hijishita S."/>
            <person name="Honda M."/>
            <person name="Hosokawa S."/>
            <person name="Ichikawa Y."/>
            <person name="Idonuma A."/>
            <person name="Iijima M."/>
            <person name="Ikeda M."/>
            <person name="Ikeno M."/>
            <person name="Ito K."/>
            <person name="Ito S."/>
            <person name="Ito T."/>
            <person name="Ito Y."/>
            <person name="Ito Y."/>
            <person name="Iwabuchi A."/>
            <person name="Kamiya K."/>
            <person name="Karasawa W."/>
            <person name="Kurita K."/>
            <person name="Katagiri S."/>
            <person name="Kikuta A."/>
            <person name="Kobayashi H."/>
            <person name="Kobayashi N."/>
            <person name="Machita K."/>
            <person name="Maehara T."/>
            <person name="Masukawa M."/>
            <person name="Mizubayashi T."/>
            <person name="Mukai Y."/>
            <person name="Nagasaki H."/>
            <person name="Nagata Y."/>
            <person name="Naito S."/>
            <person name="Nakashima M."/>
            <person name="Nakama Y."/>
            <person name="Nakamichi Y."/>
            <person name="Nakamura M."/>
            <person name="Meguro A."/>
            <person name="Negishi M."/>
            <person name="Ohta I."/>
            <person name="Ohta T."/>
            <person name="Okamoto M."/>
            <person name="Ono N."/>
            <person name="Saji S."/>
            <person name="Sakaguchi M."/>
            <person name="Sakai K."/>
            <person name="Shibata M."/>
            <person name="Shimokawa T."/>
            <person name="Song J."/>
            <person name="Takazaki Y."/>
            <person name="Terasawa K."/>
            <person name="Tsugane M."/>
            <person name="Tsuji K."/>
            <person name="Ueda S."/>
            <person name="Waki K."/>
            <person name="Yamagata H."/>
            <person name="Yamamoto M."/>
            <person name="Yamamoto S."/>
            <person name="Yamane H."/>
            <person name="Yoshiki S."/>
            <person name="Yoshihara R."/>
            <person name="Yukawa K."/>
            <person name="Zhong H."/>
            <person name="Yano M."/>
            <person name="Yuan Q."/>
            <person name="Ouyang S."/>
            <person name="Liu J."/>
            <person name="Jones K.M."/>
            <person name="Gansberger K."/>
            <person name="Moffat K."/>
            <person name="Hill J."/>
            <person name="Bera J."/>
            <person name="Fadrosh D."/>
            <person name="Jin S."/>
            <person name="Johri S."/>
            <person name="Kim M."/>
            <person name="Overton L."/>
            <person name="Reardon M."/>
            <person name="Tsitrin T."/>
            <person name="Vuong H."/>
            <person name="Weaver B."/>
            <person name="Ciecko A."/>
            <person name="Tallon L."/>
            <person name="Jackson J."/>
            <person name="Pai G."/>
            <person name="Aken S.V."/>
            <person name="Utterback T."/>
            <person name="Reidmuller S."/>
            <person name="Feldblyum T."/>
            <person name="Hsiao J."/>
            <person name="Zismann V."/>
            <person name="Iobst S."/>
            <person name="de Vazeille A.R."/>
            <person name="Buell C.R."/>
            <person name="Ying K."/>
            <person name="Li Y."/>
            <person name="Lu T."/>
            <person name="Huang Y."/>
            <person name="Zhao Q."/>
            <person name="Feng Q."/>
            <person name="Zhang L."/>
            <person name="Zhu J."/>
            <person name="Weng Q."/>
            <person name="Mu J."/>
            <person name="Lu Y."/>
            <person name="Fan D."/>
            <person name="Liu Y."/>
            <person name="Guan J."/>
            <person name="Zhang Y."/>
            <person name="Yu S."/>
            <person name="Liu X."/>
            <person name="Zhang Y."/>
            <person name="Hong G."/>
            <person name="Han B."/>
            <person name="Choisne N."/>
            <person name="Demange N."/>
            <person name="Orjeda G."/>
            <person name="Samain S."/>
            <person name="Cattolico L."/>
            <person name="Pelletier E."/>
            <person name="Couloux A."/>
            <person name="Segurens B."/>
            <person name="Wincker P."/>
            <person name="D'Hont A."/>
            <person name="Scarpelli C."/>
            <person name="Weissenbach J."/>
            <person name="Salanoubat M."/>
            <person name="Quetier F."/>
            <person name="Yu Y."/>
            <person name="Kim H.R."/>
            <person name="Rambo T."/>
            <person name="Currie J."/>
            <person name="Collura K."/>
            <person name="Luo M."/>
            <person name="Yang T."/>
            <person name="Ammiraju J.S.S."/>
            <person name="Engler F."/>
            <person name="Soderlund C."/>
            <person name="Wing R.A."/>
            <person name="Palmer L.E."/>
            <person name="de la Bastide M."/>
            <person name="Spiegel L."/>
            <person name="Nascimento L."/>
            <person name="Zutavern T."/>
            <person name="O'Shaughnessy A."/>
            <person name="Dike S."/>
            <person name="Dedhia N."/>
            <person name="Preston R."/>
            <person name="Balija V."/>
            <person name="McCombie W.R."/>
            <person name="Chow T."/>
            <person name="Chen H."/>
            <person name="Chung M."/>
            <person name="Chen C."/>
            <person name="Shaw J."/>
            <person name="Wu H."/>
            <person name="Hsiao K."/>
            <person name="Chao Y."/>
            <person name="Chu M."/>
            <person name="Cheng C."/>
            <person name="Hour A."/>
            <person name="Lee P."/>
            <person name="Lin S."/>
            <person name="Lin Y."/>
            <person name="Liou J."/>
            <person name="Liu S."/>
            <person name="Hsing Y."/>
            <person name="Raghuvanshi S."/>
            <person name="Mohanty A."/>
            <person name="Bharti A.K."/>
            <person name="Gaur A."/>
            <person name="Gupta V."/>
            <person name="Kumar D."/>
            <person name="Ravi V."/>
            <person name="Vij S."/>
            <person name="Kapur A."/>
            <person name="Khurana P."/>
            <person name="Khurana P."/>
            <person name="Khurana J.P."/>
            <person name="Tyagi A.K."/>
            <person name="Gaikwad K."/>
            <person name="Singh A."/>
            <person name="Dalal V."/>
            <person name="Srivastava S."/>
            <person name="Dixit A."/>
            <person name="Pal A.K."/>
            <person name="Ghazi I.A."/>
            <person name="Yadav M."/>
            <person name="Pandit A."/>
            <person name="Bhargava A."/>
            <person name="Sureshbabu K."/>
            <person name="Batra K."/>
            <person name="Sharma T.R."/>
            <person name="Mohapatra T."/>
            <person name="Singh N.K."/>
            <person name="Messing J."/>
            <person name="Nelson A.B."/>
            <person name="Fuks G."/>
            <person name="Kavchok S."/>
            <person name="Keizer G."/>
            <person name="Linton E."/>
            <person name="Llaca V."/>
            <person name="Song R."/>
            <person name="Tanyolac B."/>
            <person name="Young S."/>
            <person name="Ho-Il K."/>
            <person name="Hahn J.H."/>
            <person name="Sangsakoo G."/>
            <person name="Vanavichit A."/>
            <person name="de Mattos Luiz.A.T."/>
            <person name="Zimmer P.D."/>
            <person name="Malone G."/>
            <person name="Dellagostin O."/>
            <person name="de Oliveira A.C."/>
            <person name="Bevan M."/>
            <person name="Bancroft I."/>
            <person name="Minx P."/>
            <person name="Cordum H."/>
            <person name="Wilson R."/>
            <person name="Cheng Z."/>
            <person name="Jin W."/>
            <person name="Jiang J."/>
            <person name="Leong S.A."/>
            <person name="Iwama H."/>
            <person name="Gojobori T."/>
            <person name="Itoh T."/>
            <person name="Niimura Y."/>
            <person name="Fujii Y."/>
            <person name="Habara T."/>
            <person name="Sakai H."/>
            <person name="Sato Y."/>
            <person name="Wilson G."/>
            <person name="Kumar K."/>
            <person name="McCouch S."/>
            <person name="Juretic N."/>
            <person name="Hoen D."/>
            <person name="Wright S."/>
            <person name="Bruskiewich R."/>
            <person name="Bureau T."/>
            <person name="Miyao A."/>
            <person name="Hirochika H."/>
            <person name="Nishikawa T."/>
            <person name="Kadowaki K."/>
            <person name="Sugiura M."/>
            <person name="Burr B."/>
            <person name="Sasaki T."/>
        </authorList>
    </citation>
    <scope>NUCLEOTIDE SEQUENCE [LARGE SCALE GENOMIC DNA]</scope>
    <source>
        <strain evidence="2">cv. Nipponbare</strain>
    </source>
</reference>
<dbReference type="AlphaFoldDB" id="A0A0P0XE04"/>
<gene>
    <name evidence="1" type="ordered locus">Os08g0298800</name>
    <name evidence="1" type="ORF">OSNPB_080298800</name>
</gene>